<dbReference type="KEGG" id="nlo:107220899"/>
<feature type="region of interest" description="Disordered" evidence="11">
    <location>
        <begin position="287"/>
        <end position="382"/>
    </location>
</feature>
<protein>
    <recommendedName>
        <fullName evidence="3">Translocation protein SEC62</fullName>
    </recommendedName>
</protein>
<keyword evidence="8 12" id="KW-1133">Transmembrane helix</keyword>
<dbReference type="AlphaFoldDB" id="A0A6J0BKF1"/>
<accession>A0A6J0BKF1</accession>
<keyword evidence="6" id="KW-0256">Endoplasmic reticulum</keyword>
<evidence type="ECO:0000256" key="12">
    <source>
        <dbReference type="SAM" id="Phobius"/>
    </source>
</evidence>
<feature type="region of interest" description="Disordered" evidence="11">
    <location>
        <begin position="1"/>
        <end position="21"/>
    </location>
</feature>
<evidence type="ECO:0000313" key="13">
    <source>
        <dbReference type="Proteomes" id="UP000829291"/>
    </source>
</evidence>
<keyword evidence="5 12" id="KW-0812">Transmembrane</keyword>
<reference evidence="14" key="1">
    <citation type="submission" date="2025-08" db="UniProtKB">
        <authorList>
            <consortium name="RefSeq"/>
        </authorList>
    </citation>
    <scope>IDENTIFICATION</scope>
    <source>
        <tissue evidence="14">Thorax and Abdomen</tissue>
    </source>
</reference>
<evidence type="ECO:0000256" key="3">
    <source>
        <dbReference type="ARBA" id="ARBA00021257"/>
    </source>
</evidence>
<dbReference type="Proteomes" id="UP000829291">
    <property type="component" value="Chromosome 5"/>
</dbReference>
<evidence type="ECO:0000256" key="1">
    <source>
        <dbReference type="ARBA" id="ARBA00004477"/>
    </source>
</evidence>
<feature type="compositionally biased region" description="Acidic residues" evidence="11">
    <location>
        <begin position="349"/>
        <end position="360"/>
    </location>
</feature>
<dbReference type="PANTHER" id="PTHR12443">
    <property type="entry name" value="TRANSLOCATION PROTEIN SEC62"/>
    <property type="match status" value="1"/>
</dbReference>
<dbReference type="GO" id="GO:0031204">
    <property type="term" value="P:post-translational protein targeting to membrane, translocation"/>
    <property type="evidence" value="ECO:0007669"/>
    <property type="project" value="TreeGrafter"/>
</dbReference>
<dbReference type="InterPro" id="IPR004728">
    <property type="entry name" value="Sec62"/>
</dbReference>
<gene>
    <name evidence="14" type="primary">LOC107220899</name>
</gene>
<dbReference type="CTD" id="34333"/>
<name>A0A6J0BKF1_NEOLC</name>
<dbReference type="GeneID" id="107220899"/>
<comment type="subcellular location">
    <subcellularLocation>
        <location evidence="1">Endoplasmic reticulum membrane</location>
        <topology evidence="1">Multi-pass membrane protein</topology>
    </subcellularLocation>
</comment>
<feature type="compositionally biased region" description="Basic and acidic residues" evidence="11">
    <location>
        <begin position="119"/>
        <end position="158"/>
    </location>
</feature>
<evidence type="ECO:0000256" key="9">
    <source>
        <dbReference type="ARBA" id="ARBA00023010"/>
    </source>
</evidence>
<evidence type="ECO:0000256" key="4">
    <source>
        <dbReference type="ARBA" id="ARBA00022448"/>
    </source>
</evidence>
<dbReference type="OrthoDB" id="200187at2759"/>
<evidence type="ECO:0000256" key="10">
    <source>
        <dbReference type="ARBA" id="ARBA00023136"/>
    </source>
</evidence>
<dbReference type="Pfam" id="PF03839">
    <property type="entry name" value="Sec62"/>
    <property type="match status" value="1"/>
</dbReference>
<dbReference type="InParanoid" id="A0A6J0BKF1"/>
<feature type="transmembrane region" description="Helical" evidence="12">
    <location>
        <begin position="220"/>
        <end position="252"/>
    </location>
</feature>
<dbReference type="FunCoup" id="A0A6J0BKF1">
    <property type="interactions" value="1295"/>
</dbReference>
<evidence type="ECO:0000256" key="11">
    <source>
        <dbReference type="SAM" id="MobiDB-lite"/>
    </source>
</evidence>
<keyword evidence="7" id="KW-0653">Protein transport</keyword>
<organism evidence="14">
    <name type="scientific">Neodiprion lecontei</name>
    <name type="common">Redheaded pine sawfly</name>
    <dbReference type="NCBI Taxonomy" id="441921"/>
    <lineage>
        <taxon>Eukaryota</taxon>
        <taxon>Metazoa</taxon>
        <taxon>Ecdysozoa</taxon>
        <taxon>Arthropoda</taxon>
        <taxon>Hexapoda</taxon>
        <taxon>Insecta</taxon>
        <taxon>Pterygota</taxon>
        <taxon>Neoptera</taxon>
        <taxon>Endopterygota</taxon>
        <taxon>Hymenoptera</taxon>
        <taxon>Tenthredinoidea</taxon>
        <taxon>Diprionidae</taxon>
        <taxon>Diprioninae</taxon>
        <taxon>Neodiprion</taxon>
    </lineage>
</organism>
<evidence type="ECO:0000256" key="5">
    <source>
        <dbReference type="ARBA" id="ARBA00022692"/>
    </source>
</evidence>
<sequence>MAERRKNRKRKDEIAHPEAEEVLEKPSKEEYAVAKWIRSNVPSKKTKFLNHNVQYFTGTRAVDALLEKSPWNKTLFETREQITSFLDSMLKHKFFHRAKKVVLSEQELSKIRGAKKKGKDNGKPESKEDKKSLEKDEGKEKDAADPKDNDDKQEEKKELKKKPKVRLEMHLDQYFADSNDAYVWIYDPIPVYYWLIGTLVVLGTIGVCLFPLWPPSIRQGVYYISVTAAGFLVFILALAVIRVIVFCLLWVLTLGRHHLWLLPNLAEDVGFFASFWPLYQYEYCGPSSDGDKKSSKKKKRKKDKDSDSEETPLAPGESPATEDEGNDAKSGEEEEEAIENLGRNGDGERDGEEEVSEEGSESEKSNTGRDFEMVQHTELEEK</sequence>
<keyword evidence="13" id="KW-1185">Reference proteome</keyword>
<proteinExistence type="inferred from homology"/>
<evidence type="ECO:0000256" key="6">
    <source>
        <dbReference type="ARBA" id="ARBA00022824"/>
    </source>
</evidence>
<evidence type="ECO:0000256" key="8">
    <source>
        <dbReference type="ARBA" id="ARBA00022989"/>
    </source>
</evidence>
<dbReference type="PANTHER" id="PTHR12443:SF9">
    <property type="entry name" value="TRANSLOCATION PROTEIN SEC62"/>
    <property type="match status" value="1"/>
</dbReference>
<feature type="transmembrane region" description="Helical" evidence="12">
    <location>
        <begin position="191"/>
        <end position="214"/>
    </location>
</feature>
<feature type="region of interest" description="Disordered" evidence="11">
    <location>
        <begin position="112"/>
        <end position="159"/>
    </location>
</feature>
<evidence type="ECO:0000256" key="2">
    <source>
        <dbReference type="ARBA" id="ARBA00010604"/>
    </source>
</evidence>
<feature type="compositionally biased region" description="Basic and acidic residues" evidence="11">
    <location>
        <begin position="361"/>
        <end position="382"/>
    </location>
</feature>
<comment type="similarity">
    <text evidence="2">Belongs to the SEC62 family.</text>
</comment>
<dbReference type="GO" id="GO:0005789">
    <property type="term" value="C:endoplasmic reticulum membrane"/>
    <property type="evidence" value="ECO:0007669"/>
    <property type="project" value="UniProtKB-SubCell"/>
</dbReference>
<keyword evidence="10 12" id="KW-0472">Membrane</keyword>
<keyword evidence="4" id="KW-0813">Transport</keyword>
<evidence type="ECO:0000256" key="7">
    <source>
        <dbReference type="ARBA" id="ARBA00022927"/>
    </source>
</evidence>
<keyword evidence="9" id="KW-0811">Translocation</keyword>
<dbReference type="RefSeq" id="XP_015515159.1">
    <property type="nucleotide sequence ID" value="XM_015659673.2"/>
</dbReference>
<evidence type="ECO:0000313" key="14">
    <source>
        <dbReference type="RefSeq" id="XP_015515159.1"/>
    </source>
</evidence>